<proteinExistence type="predicted"/>
<feature type="chain" id="PRO_5032560631" description="YXWGXW repeat-containing protein" evidence="2">
    <location>
        <begin position="29"/>
        <end position="136"/>
    </location>
</feature>
<dbReference type="Proteomes" id="UP000451565">
    <property type="component" value="Unassembled WGS sequence"/>
</dbReference>
<organism evidence="3 4">
    <name type="scientific">Glaciimonas soli</name>
    <dbReference type="NCBI Taxonomy" id="2590999"/>
    <lineage>
        <taxon>Bacteria</taxon>
        <taxon>Pseudomonadati</taxon>
        <taxon>Pseudomonadota</taxon>
        <taxon>Betaproteobacteria</taxon>
        <taxon>Burkholderiales</taxon>
        <taxon>Oxalobacteraceae</taxon>
        <taxon>Glaciimonas</taxon>
    </lineage>
</organism>
<reference evidence="3 4" key="1">
    <citation type="submission" date="2019-10" db="EMBL/GenBank/DDBJ databases">
        <title>Glaciimonas soli sp. nov., a psychrophilic bacterium isolated from the forest soil of a high elevation mountain in Taiwan.</title>
        <authorList>
            <person name="Wang L.-T."/>
            <person name="Shieh W.Y."/>
        </authorList>
    </citation>
    <scope>NUCLEOTIDE SEQUENCE [LARGE SCALE GENOMIC DNA]</scope>
    <source>
        <strain evidence="3 4">GS1</strain>
    </source>
</reference>
<comment type="caution">
    <text evidence="3">The sequence shown here is derived from an EMBL/GenBank/DDBJ whole genome shotgun (WGS) entry which is preliminary data.</text>
</comment>
<protein>
    <recommendedName>
        <fullName evidence="5">YXWGXW repeat-containing protein</fullName>
    </recommendedName>
</protein>
<accession>A0A843YRW6</accession>
<feature type="region of interest" description="Disordered" evidence="1">
    <location>
        <begin position="108"/>
        <end position="136"/>
    </location>
</feature>
<feature type="compositionally biased region" description="Basic and acidic residues" evidence="1">
    <location>
        <begin position="120"/>
        <end position="136"/>
    </location>
</feature>
<evidence type="ECO:0000313" key="4">
    <source>
        <dbReference type="Proteomes" id="UP000451565"/>
    </source>
</evidence>
<dbReference type="AlphaFoldDB" id="A0A843YRW6"/>
<dbReference type="RefSeq" id="WP_153233529.1">
    <property type="nucleotide sequence ID" value="NZ_WINI01000001.1"/>
</dbReference>
<evidence type="ECO:0008006" key="5">
    <source>
        <dbReference type="Google" id="ProtNLM"/>
    </source>
</evidence>
<feature type="signal peptide" evidence="2">
    <location>
        <begin position="1"/>
        <end position="28"/>
    </location>
</feature>
<name>A0A843YRW6_9BURK</name>
<gene>
    <name evidence="3" type="ORF">GEV47_04795</name>
</gene>
<dbReference type="EMBL" id="WINI01000001">
    <property type="protein sequence ID" value="MQR00002.1"/>
    <property type="molecule type" value="Genomic_DNA"/>
</dbReference>
<keyword evidence="4" id="KW-1185">Reference proteome</keyword>
<evidence type="ECO:0000313" key="3">
    <source>
        <dbReference type="EMBL" id="MQR00002.1"/>
    </source>
</evidence>
<evidence type="ECO:0000256" key="2">
    <source>
        <dbReference type="SAM" id="SignalP"/>
    </source>
</evidence>
<sequence length="136" mass="15271">MKRILQATYAVALIAASSMAFIPAQANAQVGVNIIIGGAPPPPRYEVVPVPRPGYIWAPGYWDWVGGRHVWRTGNWARARPGYQYNRPQWVQHGGRWELNRGGWAQGPRNNGYHGNGRGYDNHHGGRNDYRGGRDR</sequence>
<dbReference type="Pfam" id="PF12779">
    <property type="entry name" value="WXXGXW"/>
    <property type="match status" value="1"/>
</dbReference>
<keyword evidence="2" id="KW-0732">Signal</keyword>
<dbReference type="InterPro" id="IPR024447">
    <property type="entry name" value="YXWGXW_rpt"/>
</dbReference>
<dbReference type="OrthoDB" id="121499at2"/>
<evidence type="ECO:0000256" key="1">
    <source>
        <dbReference type="SAM" id="MobiDB-lite"/>
    </source>
</evidence>